<gene>
    <name evidence="1" type="ORF">RBB75_01610</name>
</gene>
<reference evidence="1" key="2">
    <citation type="journal article" date="2024" name="Environ. Microbiol.">
        <title>Genome analysis and description of Tunturibacter gen. nov. expands the diversity of Terriglobia in tundra soils.</title>
        <authorList>
            <person name="Messyasz A."/>
            <person name="Mannisto M.K."/>
            <person name="Kerkhof L.J."/>
            <person name="Haggblom M.M."/>
        </authorList>
    </citation>
    <scope>NUCLEOTIDE SEQUENCE</scope>
    <source>
        <strain evidence="1">M8UP23</strain>
    </source>
</reference>
<proteinExistence type="predicted"/>
<dbReference type="AlphaFoldDB" id="A0AAU7ZE83"/>
<name>A0AAU7ZE83_9BACT</name>
<dbReference type="KEGG" id="temp:RBB75_01610"/>
<accession>A0AAU7ZE83</accession>
<evidence type="ECO:0000313" key="1">
    <source>
        <dbReference type="EMBL" id="XCB27032.1"/>
    </source>
</evidence>
<dbReference type="RefSeq" id="WP_353069308.1">
    <property type="nucleotide sequence ID" value="NZ_CP132932.1"/>
</dbReference>
<dbReference type="EMBL" id="CP132932">
    <property type="protein sequence ID" value="XCB27032.1"/>
    <property type="molecule type" value="Genomic_DNA"/>
</dbReference>
<reference evidence="1" key="1">
    <citation type="submission" date="2023-08" db="EMBL/GenBank/DDBJ databases">
        <authorList>
            <person name="Messyasz A."/>
            <person name="Mannisto M.K."/>
            <person name="Kerkhof L.J."/>
            <person name="Haggblom M."/>
        </authorList>
    </citation>
    <scope>NUCLEOTIDE SEQUENCE</scope>
    <source>
        <strain evidence="1">M8UP23</strain>
    </source>
</reference>
<sequence length="75" mass="8533">MTQRGKKEFSQGVIASRVFADAGVFGYELAPYMEVWQVIGCMWFLMGWEGVEKNFKEASVIFDRGLTGHFTCEVD</sequence>
<protein>
    <submittedName>
        <fullName evidence="1">Uncharacterized protein</fullName>
    </submittedName>
</protein>
<organism evidence="1">
    <name type="scientific">Tunturiibacter empetritectus</name>
    <dbReference type="NCBI Taxonomy" id="3069691"/>
    <lineage>
        <taxon>Bacteria</taxon>
        <taxon>Pseudomonadati</taxon>
        <taxon>Acidobacteriota</taxon>
        <taxon>Terriglobia</taxon>
        <taxon>Terriglobales</taxon>
        <taxon>Acidobacteriaceae</taxon>
        <taxon>Tunturiibacter</taxon>
    </lineage>
</organism>